<keyword evidence="2" id="KW-1185">Reference proteome</keyword>
<feature type="non-terminal residue" evidence="1">
    <location>
        <position position="1"/>
    </location>
</feature>
<protein>
    <submittedName>
        <fullName evidence="1">Uncharacterized protein</fullName>
    </submittedName>
</protein>
<evidence type="ECO:0000313" key="2">
    <source>
        <dbReference type="Proteomes" id="UP000184196"/>
    </source>
</evidence>
<name>A0A1M5E5D9_9FIRM</name>
<accession>A0A1M5E5D9</accession>
<sequence>EDPRRLILADRWGNRYKIRRYHLERGYEVLKDFPPEREIAVSV</sequence>
<reference evidence="2" key="1">
    <citation type="submission" date="2016-11" db="EMBL/GenBank/DDBJ databases">
        <authorList>
            <person name="Varghese N."/>
            <person name="Submissions S."/>
        </authorList>
    </citation>
    <scope>NUCLEOTIDE SEQUENCE [LARGE SCALE GENOMIC DNA]</scope>
    <source>
        <strain evidence="2">DSM 11792</strain>
    </source>
</reference>
<dbReference type="Proteomes" id="UP000184196">
    <property type="component" value="Unassembled WGS sequence"/>
</dbReference>
<proteinExistence type="predicted"/>
<gene>
    <name evidence="1" type="ORF">SAMN02745218_02992</name>
</gene>
<organism evidence="1 2">
    <name type="scientific">Desulfofundulus australicus DSM 11792</name>
    <dbReference type="NCBI Taxonomy" id="1121425"/>
    <lineage>
        <taxon>Bacteria</taxon>
        <taxon>Bacillati</taxon>
        <taxon>Bacillota</taxon>
        <taxon>Clostridia</taxon>
        <taxon>Eubacteriales</taxon>
        <taxon>Peptococcaceae</taxon>
        <taxon>Desulfofundulus</taxon>
    </lineage>
</organism>
<dbReference type="AlphaFoldDB" id="A0A1M5E5D9"/>
<evidence type="ECO:0000313" key="1">
    <source>
        <dbReference type="EMBL" id="SHF74380.1"/>
    </source>
</evidence>
<dbReference type="EMBL" id="FQUW01000064">
    <property type="protein sequence ID" value="SHF74380.1"/>
    <property type="molecule type" value="Genomic_DNA"/>
</dbReference>